<dbReference type="OrthoDB" id="7066195at2"/>
<dbReference type="RefSeq" id="WP_039103911.1">
    <property type="nucleotide sequence ID" value="NZ_CP009056.1"/>
</dbReference>
<dbReference type="HOGENOM" id="CLU_862651_0_0_6"/>
<evidence type="ECO:0000313" key="1">
    <source>
        <dbReference type="EMBL" id="AJA44427.1"/>
    </source>
</evidence>
<name>A0A0A7S0U3_FRIPE</name>
<dbReference type="STRING" id="1267021.FPB0191_00596"/>
<dbReference type="Proteomes" id="UP000030901">
    <property type="component" value="Chromosome"/>
</dbReference>
<gene>
    <name evidence="1" type="ORF">FPB0191_00596</name>
</gene>
<dbReference type="AlphaFoldDB" id="A0A0A7S0U3"/>
<accession>A0A0A7S0U3</accession>
<protein>
    <submittedName>
        <fullName evidence="1">Uncharacterized protein</fullName>
    </submittedName>
</protein>
<dbReference type="KEGG" id="fpp:FPB0191_00596"/>
<proteinExistence type="predicted"/>
<organism evidence="1 2">
    <name type="scientific">Frischella perrara</name>
    <dbReference type="NCBI Taxonomy" id="1267021"/>
    <lineage>
        <taxon>Bacteria</taxon>
        <taxon>Pseudomonadati</taxon>
        <taxon>Pseudomonadota</taxon>
        <taxon>Gammaproteobacteria</taxon>
        <taxon>Orbales</taxon>
        <taxon>Orbaceae</taxon>
        <taxon>Frischella</taxon>
    </lineage>
</organism>
<sequence length="322" mass="37714">MKKKVTLTLTLIMMPLLIYLLGAMMTSLTNPFDVAKSIEIRTMGIKPHVPYYDSTETILHHYRTPNNYPDFSPITLEQAEDAPYRVDYPFSTELKINEVGDNYQFKIRWSYERKPQYILLNNQQQDCLKELENGSHFFILDDDLQLQPITIENAITLPNYIRVTKEMGKIVAIEKKPLLSISKWEYEYWPHSAKLHYLRYFNYAIDKKTILQSLNVEYNEEGKSLISVTKNQNNKPISIKKHYPKGNEYSSETTLFNEQGDKTEIFYTPSVGDSKIVHLDKEGNIIEVTYGRVPSHKIANFEEEERYKNLEIDTSKKYIVVN</sequence>
<reference evidence="1 2" key="1">
    <citation type="journal article" date="2014" name="Appl. Environ. Microbiol.">
        <title>Gut symbionts from distinct hosts exhibit genotoxic activity via divergent colibactin biosynthetic pathways.</title>
        <authorList>
            <person name="Engel P."/>
            <person name="Vizcaino M.I."/>
            <person name="Crawford J.M."/>
        </authorList>
    </citation>
    <scope>NUCLEOTIDE SEQUENCE [LARGE SCALE GENOMIC DNA]</scope>
    <source>
        <strain evidence="1 2">PEB0191</strain>
    </source>
</reference>
<evidence type="ECO:0000313" key="2">
    <source>
        <dbReference type="Proteomes" id="UP000030901"/>
    </source>
</evidence>
<keyword evidence="2" id="KW-1185">Reference proteome</keyword>
<dbReference type="EMBL" id="CP009056">
    <property type="protein sequence ID" value="AJA44427.1"/>
    <property type="molecule type" value="Genomic_DNA"/>
</dbReference>